<dbReference type="AlphaFoldDB" id="A0A6B3R3T4"/>
<dbReference type="InterPro" id="IPR012910">
    <property type="entry name" value="Plug_dom"/>
</dbReference>
<protein>
    <submittedName>
        <fullName evidence="5">TonB-dependent receptor plug domain-containing protein</fullName>
    </submittedName>
</protein>
<keyword evidence="2" id="KW-0472">Membrane</keyword>
<evidence type="ECO:0000256" key="3">
    <source>
        <dbReference type="ARBA" id="ARBA00023237"/>
    </source>
</evidence>
<evidence type="ECO:0000313" key="5">
    <source>
        <dbReference type="EMBL" id="NEV93807.1"/>
    </source>
</evidence>
<evidence type="ECO:0000313" key="6">
    <source>
        <dbReference type="Proteomes" id="UP000478505"/>
    </source>
</evidence>
<reference evidence="5 6" key="1">
    <citation type="submission" date="2020-02" db="EMBL/GenBank/DDBJ databases">
        <title>Flavobacteriaceae Psychroflexus bacterium YR1-1, complete genome.</title>
        <authorList>
            <person name="Li Y."/>
            <person name="Wu S."/>
        </authorList>
    </citation>
    <scope>NUCLEOTIDE SEQUENCE [LARGE SCALE GENOMIC DNA]</scope>
    <source>
        <strain evidence="5 6">YR1-1</strain>
    </source>
</reference>
<keyword evidence="6" id="KW-1185">Reference proteome</keyword>
<feature type="domain" description="TonB-dependent receptor plug" evidence="4">
    <location>
        <begin position="218"/>
        <end position="292"/>
    </location>
</feature>
<gene>
    <name evidence="5" type="ORF">G3567_06555</name>
</gene>
<proteinExistence type="predicted"/>
<name>A0A6B3R3T4_9FLAO</name>
<dbReference type="Proteomes" id="UP000478505">
    <property type="component" value="Unassembled WGS sequence"/>
</dbReference>
<dbReference type="GO" id="GO:0009279">
    <property type="term" value="C:cell outer membrane"/>
    <property type="evidence" value="ECO:0007669"/>
    <property type="project" value="UniProtKB-SubCell"/>
</dbReference>
<organism evidence="5 6">
    <name type="scientific">Psychroflexus aurantiacus</name>
    <dbReference type="NCBI Taxonomy" id="2709310"/>
    <lineage>
        <taxon>Bacteria</taxon>
        <taxon>Pseudomonadati</taxon>
        <taxon>Bacteroidota</taxon>
        <taxon>Flavobacteriia</taxon>
        <taxon>Flavobacteriales</taxon>
        <taxon>Flavobacteriaceae</taxon>
        <taxon>Psychroflexus</taxon>
    </lineage>
</organism>
<dbReference type="InterPro" id="IPR036942">
    <property type="entry name" value="Beta-barrel_TonB_sf"/>
</dbReference>
<comment type="caution">
    <text evidence="5">The sequence shown here is derived from an EMBL/GenBank/DDBJ whole genome shotgun (WGS) entry which is preliminary data.</text>
</comment>
<dbReference type="Gene3D" id="2.40.170.20">
    <property type="entry name" value="TonB-dependent receptor, beta-barrel domain"/>
    <property type="match status" value="1"/>
</dbReference>
<accession>A0A6B3R3T4</accession>
<dbReference type="SUPFAM" id="SSF56935">
    <property type="entry name" value="Porins"/>
    <property type="match status" value="1"/>
</dbReference>
<sequence length="842" mass="96421">MFNLNACANCLFVTLLILFGYSLQAQSQKKIELEVVLSSLERKYDVSFNYLSEDLDELKVMLPEENSSLDAALTSIKKQLPLKFTFVSQQSIAVHRIRRVRCLSFYSATSDEPVSDVEVKYQNQSLGNTNAFGKIFIEKTIDLSKLRFSHPNYFSREGNSAVSDSEFCHKFYVYPQIELDEVIIKQYLAKGIYLNSDYSLKIIPQEFGVLPGLINPDVLHSLQYVPGFVNTNETIAQINVRGGTHDQNLVLWNGSRMYQTGHFFGMISAINPLMNHDIKVVKNGGSAFYNEGVSSVIDISSRDHAQDFKRTLQFDFLSANGSAFLELNENSNLQIAARKSLTDVYESPTYEGYTDKVFQNTEIQDLLQGDDNRITTQQDLKFYDVSLQYDYAFNSDHSLNFDVLAIQNELKFDEVLETTSARKRNDFEQGNFLTHLNYKANWSEKHQTSLSFNASFYKLEAFNQSVLTDQTVLQNNEVLDLKFGLKDSYQLSESFQLNTGYQFNEVGVRNDNEVSSPELILIEKRVLTTHSGIAEVEYTSKTQKLRARFGLRGNYYAGFGEFRLEPRFNLSYQASRYWRWNVLAEVKNQTLTQVIDRQRDFLGVEKRRWILADEEDYPIINSRQIEAGVSFTKKGWLVQGSLYHKIIEGISAGSQGFQNQLEFLQLNGNYEVVGAEVLVQKQIDDFNLWFNFSIMNNTYDFNTFTPQQFANNFEITQSSAFGANYTPGSLELSLGGRYFAGRPTTGIDNENPILTPETNPRVNFLSPNEQNLEDYLQINFTASYQFQLDNSSIKAGFSILNLFNTDNLTQQFFRLDDTNADLENVRIRSLELTPNAFISLHF</sequence>
<keyword evidence="5" id="KW-0675">Receptor</keyword>
<dbReference type="EMBL" id="JAAIKD010000003">
    <property type="protein sequence ID" value="NEV93807.1"/>
    <property type="molecule type" value="Genomic_DNA"/>
</dbReference>
<comment type="subcellular location">
    <subcellularLocation>
        <location evidence="1">Cell outer membrane</location>
    </subcellularLocation>
</comment>
<dbReference type="Pfam" id="PF07715">
    <property type="entry name" value="Plug"/>
    <property type="match status" value="1"/>
</dbReference>
<dbReference type="RefSeq" id="WP_164004531.1">
    <property type="nucleotide sequence ID" value="NZ_JAAIKD010000003.1"/>
</dbReference>
<keyword evidence="3" id="KW-0998">Cell outer membrane</keyword>
<evidence type="ECO:0000259" key="4">
    <source>
        <dbReference type="Pfam" id="PF07715"/>
    </source>
</evidence>
<evidence type="ECO:0000256" key="1">
    <source>
        <dbReference type="ARBA" id="ARBA00004442"/>
    </source>
</evidence>
<evidence type="ECO:0000256" key="2">
    <source>
        <dbReference type="ARBA" id="ARBA00023136"/>
    </source>
</evidence>